<accession>A0A1Q9GEK2</accession>
<evidence type="ECO:0000313" key="3">
    <source>
        <dbReference type="Proteomes" id="UP000186905"/>
    </source>
</evidence>
<keyword evidence="1" id="KW-0812">Transmembrane</keyword>
<dbReference type="EMBL" id="MJIL01000090">
    <property type="protein sequence ID" value="OLQ72739.1"/>
    <property type="molecule type" value="Genomic_DNA"/>
</dbReference>
<dbReference type="Proteomes" id="UP000186905">
    <property type="component" value="Unassembled WGS sequence"/>
</dbReference>
<reference evidence="2 3" key="1">
    <citation type="submission" date="2016-09" db="EMBL/GenBank/DDBJ databases">
        <title>Photobacterium proteolyticum sp. nov. a protease producing bacterium isolated from ocean sediments of Laizhou Bay.</title>
        <authorList>
            <person name="Li Y."/>
        </authorList>
    </citation>
    <scope>NUCLEOTIDE SEQUENCE [LARGE SCALE GENOMIC DNA]</scope>
    <source>
        <strain evidence="2 3">13-12</strain>
    </source>
</reference>
<protein>
    <submittedName>
        <fullName evidence="2">Uncharacterized protein</fullName>
    </submittedName>
</protein>
<sequence length="79" mass="8942">MDDNRTTQSRVLRLALLINMLSIGTLMMVMPLGADFVKYLNMKPEHIGYIAGRATFASALIGFFLAPYLDRFDISLWVD</sequence>
<dbReference type="SUPFAM" id="SSF103473">
    <property type="entry name" value="MFS general substrate transporter"/>
    <property type="match status" value="1"/>
</dbReference>
<dbReference type="RefSeq" id="WP_175577573.1">
    <property type="nucleotide sequence ID" value="NZ_MJIL01000090.1"/>
</dbReference>
<dbReference type="STRING" id="1903952.BIT28_05960"/>
<dbReference type="AlphaFoldDB" id="A0A1Q9GEK2"/>
<keyword evidence="1" id="KW-0472">Membrane</keyword>
<feature type="transmembrane region" description="Helical" evidence="1">
    <location>
        <begin position="12"/>
        <end position="34"/>
    </location>
</feature>
<proteinExistence type="predicted"/>
<organism evidence="2 3">
    <name type="scientific">Photobacterium proteolyticum</name>
    <dbReference type="NCBI Taxonomy" id="1903952"/>
    <lineage>
        <taxon>Bacteria</taxon>
        <taxon>Pseudomonadati</taxon>
        <taxon>Pseudomonadota</taxon>
        <taxon>Gammaproteobacteria</taxon>
        <taxon>Vibrionales</taxon>
        <taxon>Vibrionaceae</taxon>
        <taxon>Photobacterium</taxon>
    </lineage>
</organism>
<name>A0A1Q9GEK2_9GAMM</name>
<comment type="caution">
    <text evidence="2">The sequence shown here is derived from an EMBL/GenBank/DDBJ whole genome shotgun (WGS) entry which is preliminary data.</text>
</comment>
<keyword evidence="3" id="KW-1185">Reference proteome</keyword>
<gene>
    <name evidence="2" type="ORF">BIT28_05960</name>
</gene>
<dbReference type="InterPro" id="IPR036259">
    <property type="entry name" value="MFS_trans_sf"/>
</dbReference>
<evidence type="ECO:0000313" key="2">
    <source>
        <dbReference type="EMBL" id="OLQ72739.1"/>
    </source>
</evidence>
<feature type="transmembrane region" description="Helical" evidence="1">
    <location>
        <begin position="46"/>
        <end position="69"/>
    </location>
</feature>
<keyword evidence="1" id="KW-1133">Transmembrane helix</keyword>
<evidence type="ECO:0000256" key="1">
    <source>
        <dbReference type="SAM" id="Phobius"/>
    </source>
</evidence>